<dbReference type="FunFam" id="2.30.30.40:FF:000213">
    <property type="entry name" value="High osmolarity signaling protein SHO1"/>
    <property type="match status" value="1"/>
</dbReference>
<keyword evidence="8 14" id="KW-1133">Transmembrane helix</keyword>
<evidence type="ECO:0000256" key="8">
    <source>
        <dbReference type="ARBA" id="ARBA00022989"/>
    </source>
</evidence>
<feature type="transmembrane region" description="Helical" evidence="14">
    <location>
        <begin position="61"/>
        <end position="80"/>
    </location>
</feature>
<dbReference type="PANTHER" id="PTHR15735">
    <property type="entry name" value="FCH AND DOUBLE SH3 DOMAINS PROTEIN"/>
    <property type="match status" value="1"/>
</dbReference>
<evidence type="ECO:0000256" key="11">
    <source>
        <dbReference type="ARBA" id="ARBA00029697"/>
    </source>
</evidence>
<protein>
    <recommendedName>
        <fullName evidence="4">High osmolarity signaling protein SHO1</fullName>
    </recommendedName>
    <alternativeName>
        <fullName evidence="3">High osmolarity signaling protein sho1</fullName>
    </alternativeName>
    <alternativeName>
        <fullName evidence="11 12">Osmosensor SHO1</fullName>
    </alternativeName>
</protein>
<evidence type="ECO:0000256" key="6">
    <source>
        <dbReference type="ARBA" id="ARBA00022475"/>
    </source>
</evidence>
<keyword evidence="6" id="KW-1003">Cell membrane</keyword>
<organism evidence="16 17">
    <name type="scientific">Wickerhamomyces mucosus</name>
    <dbReference type="NCBI Taxonomy" id="1378264"/>
    <lineage>
        <taxon>Eukaryota</taxon>
        <taxon>Fungi</taxon>
        <taxon>Dikarya</taxon>
        <taxon>Ascomycota</taxon>
        <taxon>Saccharomycotina</taxon>
        <taxon>Saccharomycetes</taxon>
        <taxon>Phaffomycetales</taxon>
        <taxon>Wickerhamomycetaceae</taxon>
        <taxon>Wickerhamomyces</taxon>
    </lineage>
</organism>
<reference evidence="16" key="2">
    <citation type="submission" date="2021-01" db="EMBL/GenBank/DDBJ databases">
        <authorList>
            <person name="Schikora-Tamarit M.A."/>
        </authorList>
    </citation>
    <scope>NUCLEOTIDE SEQUENCE</scope>
    <source>
        <strain evidence="16">CBS6341</strain>
    </source>
</reference>
<dbReference type="SUPFAM" id="SSF50044">
    <property type="entry name" value="SH3-domain"/>
    <property type="match status" value="1"/>
</dbReference>
<feature type="domain" description="SH3" evidence="15">
    <location>
        <begin position="249"/>
        <end position="309"/>
    </location>
</feature>
<reference evidence="16" key="1">
    <citation type="journal article" date="2021" name="Open Biol.">
        <title>Shared evolutionary footprints suggest mitochondrial oxidative damage underlies multiple complex I losses in fungi.</title>
        <authorList>
            <person name="Schikora-Tamarit M.A."/>
            <person name="Marcet-Houben M."/>
            <person name="Nosek J."/>
            <person name="Gabaldon T."/>
        </authorList>
    </citation>
    <scope>NUCLEOTIDE SEQUENCE</scope>
    <source>
        <strain evidence="16">CBS6341</strain>
    </source>
</reference>
<evidence type="ECO:0000256" key="9">
    <source>
        <dbReference type="ARBA" id="ARBA00023016"/>
    </source>
</evidence>
<dbReference type="GO" id="GO:0005886">
    <property type="term" value="C:plasma membrane"/>
    <property type="evidence" value="ECO:0007669"/>
    <property type="project" value="UniProtKB-SubCell"/>
</dbReference>
<dbReference type="GO" id="GO:0030833">
    <property type="term" value="P:regulation of actin filament polymerization"/>
    <property type="evidence" value="ECO:0007669"/>
    <property type="project" value="TreeGrafter"/>
</dbReference>
<dbReference type="PRINTS" id="PR00452">
    <property type="entry name" value="SH3DOMAIN"/>
</dbReference>
<feature type="transmembrane region" description="Helical" evidence="14">
    <location>
        <begin position="86"/>
        <end position="110"/>
    </location>
</feature>
<proteinExistence type="inferred from homology"/>
<keyword evidence="17" id="KW-1185">Reference proteome</keyword>
<dbReference type="GO" id="GO:0007232">
    <property type="term" value="P:osmosensory signaling pathway via Sho1 osmosensor"/>
    <property type="evidence" value="ECO:0007669"/>
    <property type="project" value="UniProtKB-ARBA"/>
</dbReference>
<dbReference type="CDD" id="cd11855">
    <property type="entry name" value="SH3_Sho1p"/>
    <property type="match status" value="1"/>
</dbReference>
<dbReference type="Gene3D" id="2.30.30.40">
    <property type="entry name" value="SH3 Domains"/>
    <property type="match status" value="1"/>
</dbReference>
<dbReference type="InterPro" id="IPR035522">
    <property type="entry name" value="Sho1_SH3"/>
</dbReference>
<evidence type="ECO:0000256" key="7">
    <source>
        <dbReference type="ARBA" id="ARBA00022692"/>
    </source>
</evidence>
<evidence type="ECO:0000256" key="12">
    <source>
        <dbReference type="ARBA" id="ARBA00030785"/>
    </source>
</evidence>
<evidence type="ECO:0000256" key="14">
    <source>
        <dbReference type="SAM" id="Phobius"/>
    </source>
</evidence>
<dbReference type="PANTHER" id="PTHR15735:SF20">
    <property type="entry name" value="HIGH OSMOLARITY SIGNALING PROTEIN SHO1"/>
    <property type="match status" value="1"/>
</dbReference>
<evidence type="ECO:0000256" key="2">
    <source>
        <dbReference type="ARBA" id="ARBA00009739"/>
    </source>
</evidence>
<evidence type="ECO:0000256" key="13">
    <source>
        <dbReference type="PROSITE-ProRule" id="PRU00192"/>
    </source>
</evidence>
<feature type="transmembrane region" description="Helical" evidence="14">
    <location>
        <begin position="117"/>
        <end position="137"/>
    </location>
</feature>
<evidence type="ECO:0000256" key="4">
    <source>
        <dbReference type="ARBA" id="ARBA00017350"/>
    </source>
</evidence>
<evidence type="ECO:0000313" key="16">
    <source>
        <dbReference type="EMBL" id="KAH3666685.1"/>
    </source>
</evidence>
<keyword evidence="10 14" id="KW-0472">Membrane</keyword>
<dbReference type="AlphaFoldDB" id="A0A9P8P7Z3"/>
<feature type="transmembrane region" description="Helical" evidence="14">
    <location>
        <begin position="28"/>
        <end position="49"/>
    </location>
</feature>
<dbReference type="InterPro" id="IPR036028">
    <property type="entry name" value="SH3-like_dom_sf"/>
</dbReference>
<evidence type="ECO:0000259" key="15">
    <source>
        <dbReference type="PROSITE" id="PS50002"/>
    </source>
</evidence>
<evidence type="ECO:0000256" key="3">
    <source>
        <dbReference type="ARBA" id="ARBA00016255"/>
    </source>
</evidence>
<dbReference type="PROSITE" id="PS50002">
    <property type="entry name" value="SH3"/>
    <property type="match status" value="1"/>
</dbReference>
<gene>
    <name evidence="16" type="ORF">WICMUC_005502</name>
</gene>
<evidence type="ECO:0000256" key="5">
    <source>
        <dbReference type="ARBA" id="ARBA00022443"/>
    </source>
</evidence>
<dbReference type="Pfam" id="PF00018">
    <property type="entry name" value="SH3_1"/>
    <property type="match status" value="1"/>
</dbReference>
<keyword evidence="9" id="KW-0346">Stress response</keyword>
<dbReference type="EMBL" id="JAEUBF010001406">
    <property type="protein sequence ID" value="KAH3666685.1"/>
    <property type="molecule type" value="Genomic_DNA"/>
</dbReference>
<evidence type="ECO:0000256" key="10">
    <source>
        <dbReference type="ARBA" id="ARBA00023136"/>
    </source>
</evidence>
<accession>A0A9P8P7Z3</accession>
<comment type="similarity">
    <text evidence="2">Belongs to the SHO1 family.</text>
</comment>
<dbReference type="SMART" id="SM00326">
    <property type="entry name" value="SH3"/>
    <property type="match status" value="1"/>
</dbReference>
<dbReference type="InterPro" id="IPR001452">
    <property type="entry name" value="SH3_domain"/>
</dbReference>
<evidence type="ECO:0000313" key="17">
    <source>
        <dbReference type="Proteomes" id="UP000769528"/>
    </source>
</evidence>
<comment type="caution">
    <text evidence="16">The sequence shown here is derived from an EMBL/GenBank/DDBJ whole genome shotgun (WGS) entry which is preliminary data.</text>
</comment>
<name>A0A9P8P7Z3_9ASCO</name>
<dbReference type="Proteomes" id="UP000769528">
    <property type="component" value="Unassembled WGS sequence"/>
</dbReference>
<sequence length="309" mass="34794">MPKIKLSNQQTNKISSSFAISNIISDPFAISMLSVALISWIIIFAGSIASSLDGSFPKFTWWGIVYELVLLIFLFLFYLLDIVESYKTFLTAGFSIAFIYTTNSATNLVYSDGSKKAAASAGAILLSMVNLIWVFYFGGDSSSPTNQWIDSFSLRGPRPSSRDSYISERKINENRISSFNNNPNTFNTERPSVTNSKYVSSTRLNGLENFSERENISSPTQFNTHDEGTNISQQTANTEYLNSNLVIDDFPYTARALYSYESNPDDENEISFEKDEILKVNDIHSRWWQAKRSNGQIGICPSNYVELIE</sequence>
<comment type="subcellular location">
    <subcellularLocation>
        <location evidence="1">Cell membrane</location>
        <topology evidence="1">Multi-pass membrane protein</topology>
    </subcellularLocation>
</comment>
<dbReference type="OrthoDB" id="5983572at2759"/>
<keyword evidence="5 13" id="KW-0728">SH3 domain</keyword>
<keyword evidence="7 14" id="KW-0812">Transmembrane</keyword>
<evidence type="ECO:0000256" key="1">
    <source>
        <dbReference type="ARBA" id="ARBA00004651"/>
    </source>
</evidence>